<dbReference type="AlphaFoldDB" id="A0A0F6A473"/>
<comment type="caution">
    <text evidence="2">The sequence shown here is derived from an EMBL/GenBank/DDBJ whole genome shotgun (WGS) entry which is preliminary data.</text>
</comment>
<sequence length="135" mass="15743">MTKVKLFIISPLAILFCLVLYLILDKSYLFNGVIVGDVCISQKYFQSNYDLVNCENETMLVENVRAWIVEGEYIYGANKEDSYFIMEIYSERTDYFKSIIEIDQFLLDLGLQSYDLNSEENISHIKGVDGVERKY</sequence>
<feature type="transmembrane region" description="Helical" evidence="1">
    <location>
        <begin position="6"/>
        <end position="24"/>
    </location>
</feature>
<dbReference type="EMBL" id="AUXW01000202">
    <property type="protein sequence ID" value="KKE80995.1"/>
    <property type="molecule type" value="Genomic_DNA"/>
</dbReference>
<keyword evidence="1" id="KW-0812">Transmembrane</keyword>
<dbReference type="PATRIC" id="fig|1129367.4.peg.5202"/>
<evidence type="ECO:0000256" key="1">
    <source>
        <dbReference type="SAM" id="Phobius"/>
    </source>
</evidence>
<protein>
    <submittedName>
        <fullName evidence="2">Uncharacterized protein</fullName>
    </submittedName>
</protein>
<dbReference type="RefSeq" id="WP_046358472.1">
    <property type="nucleotide sequence ID" value="NZ_AUXW01000202.1"/>
</dbReference>
<organism evidence="2 3">
    <name type="scientific">Pseudoalteromonas luteoviolacea S4054</name>
    <dbReference type="NCBI Taxonomy" id="1129367"/>
    <lineage>
        <taxon>Bacteria</taxon>
        <taxon>Pseudomonadati</taxon>
        <taxon>Pseudomonadota</taxon>
        <taxon>Gammaproteobacteria</taxon>
        <taxon>Alteromonadales</taxon>
        <taxon>Pseudoalteromonadaceae</taxon>
        <taxon>Pseudoalteromonas</taxon>
    </lineage>
</organism>
<evidence type="ECO:0000313" key="2">
    <source>
        <dbReference type="EMBL" id="KKE80995.1"/>
    </source>
</evidence>
<keyword evidence="1" id="KW-0472">Membrane</keyword>
<proteinExistence type="predicted"/>
<name>A0A0F6A473_9GAMM</name>
<keyword evidence="1" id="KW-1133">Transmembrane helix</keyword>
<reference evidence="2 3" key="1">
    <citation type="journal article" date="2015" name="BMC Genomics">
        <title>Genome mining reveals unlocked bioactive potential of marine Gram-negative bacteria.</title>
        <authorList>
            <person name="Machado H."/>
            <person name="Sonnenschein E.C."/>
            <person name="Melchiorsen J."/>
            <person name="Gram L."/>
        </authorList>
    </citation>
    <scope>NUCLEOTIDE SEQUENCE [LARGE SCALE GENOMIC DNA]</scope>
    <source>
        <strain evidence="2 3">S4054</strain>
    </source>
</reference>
<evidence type="ECO:0000313" key="3">
    <source>
        <dbReference type="Proteomes" id="UP000033434"/>
    </source>
</evidence>
<accession>A0A0F6A473</accession>
<gene>
    <name evidence="2" type="ORF">N479_23920</name>
</gene>
<dbReference type="Proteomes" id="UP000033434">
    <property type="component" value="Unassembled WGS sequence"/>
</dbReference>